<dbReference type="InterPro" id="IPR055414">
    <property type="entry name" value="LRR_R13L4/SHOC2-like"/>
</dbReference>
<comment type="caution">
    <text evidence="12">The sequence shown here is derived from an EMBL/GenBank/DDBJ whole genome shotgun (WGS) entry which is preliminary data.</text>
</comment>
<dbReference type="InterPro" id="IPR002182">
    <property type="entry name" value="NB-ARC"/>
</dbReference>
<dbReference type="AlphaFoldDB" id="A0A830CDI5"/>
<dbReference type="GO" id="GO:0005524">
    <property type="term" value="F:ATP binding"/>
    <property type="evidence" value="ECO:0007669"/>
    <property type="project" value="UniProtKB-KW"/>
</dbReference>
<dbReference type="InterPro" id="IPR038005">
    <property type="entry name" value="RX-like_CC"/>
</dbReference>
<evidence type="ECO:0000259" key="8">
    <source>
        <dbReference type="Pfam" id="PF00931"/>
    </source>
</evidence>
<dbReference type="InterPro" id="IPR041118">
    <property type="entry name" value="Rx_N"/>
</dbReference>
<dbReference type="GO" id="GO:0006952">
    <property type="term" value="P:defense response"/>
    <property type="evidence" value="ECO:0007669"/>
    <property type="project" value="UniProtKB-KW"/>
</dbReference>
<dbReference type="SUPFAM" id="SSF52540">
    <property type="entry name" value="P-loop containing nucleoside triphosphate hydrolases"/>
    <property type="match status" value="1"/>
</dbReference>
<keyword evidence="2" id="KW-0433">Leucine-rich repeat</keyword>
<dbReference type="Proteomes" id="UP000653305">
    <property type="component" value="Unassembled WGS sequence"/>
</dbReference>
<dbReference type="InterPro" id="IPR058922">
    <property type="entry name" value="WHD_DRP"/>
</dbReference>
<evidence type="ECO:0000256" key="1">
    <source>
        <dbReference type="ARBA" id="ARBA00008894"/>
    </source>
</evidence>
<evidence type="ECO:0000259" key="11">
    <source>
        <dbReference type="Pfam" id="PF23598"/>
    </source>
</evidence>
<dbReference type="GO" id="GO:0051707">
    <property type="term" value="P:response to other organism"/>
    <property type="evidence" value="ECO:0007669"/>
    <property type="project" value="UniProtKB-ARBA"/>
</dbReference>
<dbReference type="InterPro" id="IPR003591">
    <property type="entry name" value="Leu-rich_rpt_typical-subtyp"/>
</dbReference>
<dbReference type="Pfam" id="PF23559">
    <property type="entry name" value="WHD_DRP"/>
    <property type="match status" value="1"/>
</dbReference>
<feature type="domain" description="NB-ARC" evidence="8">
    <location>
        <begin position="189"/>
        <end position="343"/>
    </location>
</feature>
<reference evidence="12" key="1">
    <citation type="submission" date="2020-07" db="EMBL/GenBank/DDBJ databases">
        <title>Ethylene signaling mediates host invasion by parasitic plants.</title>
        <authorList>
            <person name="Yoshida S."/>
        </authorList>
    </citation>
    <scope>NUCLEOTIDE SEQUENCE</scope>
    <source>
        <strain evidence="12">Okayama</strain>
    </source>
</reference>
<dbReference type="InterPro" id="IPR032675">
    <property type="entry name" value="LRR_dom_sf"/>
</dbReference>
<proteinExistence type="inferred from homology"/>
<sequence length="946" mass="106860">MADAIVSVVAEQIVAIIAEQISKEVNLVRGVEQKVLELSEELQTARNQLEDAEKKRFKDKSVRGWLVRLEDASYEMEDVLDEWCTALLKFQIQQQSNVDAAAPKNHKKVAVRRDIAIKIESVKAKLDRILADKTRYGLETSAPPPTDDPSSWRVQSTSSVDLAEVHGRDIDRDVVASKILTAPTDHQLVEIVSIVGVGGVGKTTLAQLVFNDARVKDCFELKIWICVSDPFDVAKIVRGIIVGTGASSPSADTQLDMLLKDLTESISGKKFLLVLDDVWTEDRAMWEPLKNALKSCGGMGSKVLVTTRKEKVAKTLDTPENGIHRLGVLSDEACWLLLQRIALCGRSEGDCAQYKDIGMKIVDKCKGLPLAAKTLGSLLRCKNGLEEWENLLRSETWELKEVIEVELFPHLLLSYNELSPSLKRCFSYCAIFPKDTNIKVEEVIRQWMALGYLGSDIGSGGGDMELRGRQYFDNLAMRSLFQDFEKDENDGEQIMYFKLHDIVHDFARYLRNIGVEAGTKKKTSCQACSPQLVSQVKEYRSCFKWTRDSPICVCLSSLRVLNLQDSGIPQLPREIGNLINLRHLNLSDNESLKELPGEIENLINLRHLDLSRNRSLRKLPESICGLRELQTLNIDHSRSIPGLPQGIHRLVNLKHLHNVYTDFIEQFPQGLAHLTCLRTLSEFRVGKNVGRLGLLKNLNRLTGSLELRISSIDVEDAWEGELRNKEYLQNLTISFDYDIDEVEDCVWMDVIDALQPHPNLQELIIWDFKGSRLPGWIASPINQVKFIRLSRADHSSSLPPLGKLPCLEKIEIYKMDELRFVGREFLGITTTTESESGHTNSITDVYFPKLKRLSLFDCSNWEEWEDITDRQEDEKVSFMPHLTSLSIRSCDSLAALPHRLLRKAAALEELEISGSAQLEQRYGDKEGSPWKSISNINPRIQLTMSS</sequence>
<dbReference type="PANTHER" id="PTHR36766">
    <property type="entry name" value="PLANT BROAD-SPECTRUM MILDEW RESISTANCE PROTEIN RPW8"/>
    <property type="match status" value="1"/>
</dbReference>
<feature type="coiled-coil region" evidence="7">
    <location>
        <begin position="28"/>
        <end position="55"/>
    </location>
</feature>
<dbReference type="OrthoDB" id="909721at2759"/>
<dbReference type="CDD" id="cd14798">
    <property type="entry name" value="RX-CC_like"/>
    <property type="match status" value="1"/>
</dbReference>
<dbReference type="Pfam" id="PF00931">
    <property type="entry name" value="NB-ARC"/>
    <property type="match status" value="1"/>
</dbReference>
<name>A0A830CDI5_9LAMI</name>
<dbReference type="InterPro" id="IPR036388">
    <property type="entry name" value="WH-like_DNA-bd_sf"/>
</dbReference>
<feature type="domain" description="Disease resistance R13L4/SHOC-2-like LRR" evidence="11">
    <location>
        <begin position="598"/>
        <end position="882"/>
    </location>
</feature>
<evidence type="ECO:0000256" key="4">
    <source>
        <dbReference type="ARBA" id="ARBA00022741"/>
    </source>
</evidence>
<keyword evidence="5" id="KW-0611">Plant defense</keyword>
<dbReference type="InterPro" id="IPR027417">
    <property type="entry name" value="P-loop_NTPase"/>
</dbReference>
<dbReference type="PROSITE" id="PS51450">
    <property type="entry name" value="LRR"/>
    <property type="match status" value="1"/>
</dbReference>
<accession>A0A830CDI5</accession>
<feature type="domain" description="Disease resistance protein winged helix" evidence="10">
    <location>
        <begin position="431"/>
        <end position="507"/>
    </location>
</feature>
<evidence type="ECO:0000256" key="3">
    <source>
        <dbReference type="ARBA" id="ARBA00022737"/>
    </source>
</evidence>
<dbReference type="SUPFAM" id="SSF52058">
    <property type="entry name" value="L domain-like"/>
    <property type="match status" value="1"/>
</dbReference>
<evidence type="ECO:0000313" key="13">
    <source>
        <dbReference type="Proteomes" id="UP000653305"/>
    </source>
</evidence>
<dbReference type="Pfam" id="PF18052">
    <property type="entry name" value="Rx_N"/>
    <property type="match status" value="1"/>
</dbReference>
<dbReference type="Gene3D" id="3.80.10.10">
    <property type="entry name" value="Ribonuclease Inhibitor"/>
    <property type="match status" value="1"/>
</dbReference>
<dbReference type="Gene3D" id="3.40.50.300">
    <property type="entry name" value="P-loop containing nucleotide triphosphate hydrolases"/>
    <property type="match status" value="1"/>
</dbReference>
<dbReference type="InterPro" id="IPR001611">
    <property type="entry name" value="Leu-rich_rpt"/>
</dbReference>
<evidence type="ECO:0000259" key="10">
    <source>
        <dbReference type="Pfam" id="PF23559"/>
    </source>
</evidence>
<dbReference type="Gene3D" id="1.20.5.4130">
    <property type="match status" value="1"/>
</dbReference>
<dbReference type="SMART" id="SM00369">
    <property type="entry name" value="LRR_TYP"/>
    <property type="match status" value="3"/>
</dbReference>
<evidence type="ECO:0000313" key="12">
    <source>
        <dbReference type="EMBL" id="GFP95098.1"/>
    </source>
</evidence>
<dbReference type="PRINTS" id="PR00364">
    <property type="entry name" value="DISEASERSIST"/>
</dbReference>
<dbReference type="Pfam" id="PF23598">
    <property type="entry name" value="LRR_14"/>
    <property type="match status" value="1"/>
</dbReference>
<dbReference type="FunFam" id="1.10.10.10:FF:000322">
    <property type="entry name" value="Probable disease resistance protein At1g63360"/>
    <property type="match status" value="1"/>
</dbReference>
<keyword evidence="7" id="KW-0175">Coiled coil</keyword>
<keyword evidence="6" id="KW-0067">ATP-binding</keyword>
<organism evidence="12 13">
    <name type="scientific">Phtheirospermum japonicum</name>
    <dbReference type="NCBI Taxonomy" id="374723"/>
    <lineage>
        <taxon>Eukaryota</taxon>
        <taxon>Viridiplantae</taxon>
        <taxon>Streptophyta</taxon>
        <taxon>Embryophyta</taxon>
        <taxon>Tracheophyta</taxon>
        <taxon>Spermatophyta</taxon>
        <taxon>Magnoliopsida</taxon>
        <taxon>eudicotyledons</taxon>
        <taxon>Gunneridae</taxon>
        <taxon>Pentapetalae</taxon>
        <taxon>asterids</taxon>
        <taxon>lamiids</taxon>
        <taxon>Lamiales</taxon>
        <taxon>Orobanchaceae</taxon>
        <taxon>Orobanchaceae incertae sedis</taxon>
        <taxon>Phtheirospermum</taxon>
    </lineage>
</organism>
<evidence type="ECO:0000256" key="6">
    <source>
        <dbReference type="ARBA" id="ARBA00022840"/>
    </source>
</evidence>
<keyword evidence="4" id="KW-0547">Nucleotide-binding</keyword>
<dbReference type="GO" id="GO:0043531">
    <property type="term" value="F:ADP binding"/>
    <property type="evidence" value="ECO:0007669"/>
    <property type="project" value="InterPro"/>
</dbReference>
<keyword evidence="13" id="KW-1185">Reference proteome</keyword>
<evidence type="ECO:0000256" key="2">
    <source>
        <dbReference type="ARBA" id="ARBA00022614"/>
    </source>
</evidence>
<feature type="domain" description="Disease resistance N-terminal" evidence="9">
    <location>
        <begin position="6"/>
        <end position="91"/>
    </location>
</feature>
<protein>
    <submittedName>
        <fullName evidence="12">Putative disease resistance protein rga1</fullName>
    </submittedName>
</protein>
<dbReference type="Gene3D" id="1.10.10.10">
    <property type="entry name" value="Winged helix-like DNA-binding domain superfamily/Winged helix DNA-binding domain"/>
    <property type="match status" value="1"/>
</dbReference>
<gene>
    <name evidence="12" type="ORF">PHJA_001654200</name>
</gene>
<evidence type="ECO:0000256" key="7">
    <source>
        <dbReference type="SAM" id="Coils"/>
    </source>
</evidence>
<keyword evidence="3" id="KW-0677">Repeat</keyword>
<dbReference type="EMBL" id="BMAC01000375">
    <property type="protein sequence ID" value="GFP95098.1"/>
    <property type="molecule type" value="Genomic_DNA"/>
</dbReference>
<dbReference type="InterPro" id="IPR042197">
    <property type="entry name" value="Apaf_helical"/>
</dbReference>
<evidence type="ECO:0000256" key="5">
    <source>
        <dbReference type="ARBA" id="ARBA00022821"/>
    </source>
</evidence>
<evidence type="ECO:0000259" key="9">
    <source>
        <dbReference type="Pfam" id="PF18052"/>
    </source>
</evidence>
<dbReference type="Gene3D" id="1.10.8.430">
    <property type="entry name" value="Helical domain of apoptotic protease-activating factors"/>
    <property type="match status" value="1"/>
</dbReference>
<comment type="similarity">
    <text evidence="1">Belongs to the disease resistance NB-LRR family.</text>
</comment>
<dbReference type="PANTHER" id="PTHR36766:SF40">
    <property type="entry name" value="DISEASE RESISTANCE PROTEIN RGA3"/>
    <property type="match status" value="1"/>
</dbReference>